<accession>A0A2N0VGB1</accession>
<protein>
    <recommendedName>
        <fullName evidence="2">Outer membrane protein beta-barrel domain-containing protein</fullName>
    </recommendedName>
</protein>
<comment type="caution">
    <text evidence="3">The sequence shown here is derived from an EMBL/GenBank/DDBJ whole genome shotgun (WGS) entry which is preliminary data.</text>
</comment>
<evidence type="ECO:0000313" key="4">
    <source>
        <dbReference type="Proteomes" id="UP000233398"/>
    </source>
</evidence>
<keyword evidence="4" id="KW-1185">Reference proteome</keyword>
<proteinExistence type="predicted"/>
<evidence type="ECO:0000256" key="1">
    <source>
        <dbReference type="SAM" id="SignalP"/>
    </source>
</evidence>
<name>A0A2N0VGB1_9BACT</name>
<feature type="chain" id="PRO_5014994139" description="Outer membrane protein beta-barrel domain-containing protein" evidence="1">
    <location>
        <begin position="26"/>
        <end position="207"/>
    </location>
</feature>
<sequence>MYMKKLTSLLVVIFMAAVVVQSANAQSPVSIGLKGGMNISNFSGSDFEYDAKTGLLVGATLEFSVPALPFGIESGVYYTQKGAKVEDSGVSGKVKLDYIEVPLTAKFQLGPPGPITPHFLIGPYIGFNMNAEAEFDDGEIFGGVDIDDQTKSSEFGGVAAVGLDFNVGVTKLNAQARYSYGFTSVFEDDADDGEKNAVLSIALGITF</sequence>
<reference evidence="3 4" key="1">
    <citation type="submission" date="2017-11" db="EMBL/GenBank/DDBJ databases">
        <title>Rhodohalobacter 15182 sp. nov., isolated from a salt lake.</title>
        <authorList>
            <person name="Han S."/>
        </authorList>
    </citation>
    <scope>NUCLEOTIDE SEQUENCE [LARGE SCALE GENOMIC DNA]</scope>
    <source>
        <strain evidence="3 4">15182</strain>
    </source>
</reference>
<keyword evidence="1" id="KW-0732">Signal</keyword>
<dbReference type="SUPFAM" id="SSF56925">
    <property type="entry name" value="OMPA-like"/>
    <property type="match status" value="1"/>
</dbReference>
<dbReference type="Pfam" id="PF13568">
    <property type="entry name" value="OMP_b-brl_2"/>
    <property type="match status" value="1"/>
</dbReference>
<feature type="signal peptide" evidence="1">
    <location>
        <begin position="1"/>
        <end position="25"/>
    </location>
</feature>
<dbReference type="EMBL" id="PISP01000003">
    <property type="protein sequence ID" value="PKD43200.1"/>
    <property type="molecule type" value="Genomic_DNA"/>
</dbReference>
<dbReference type="AlphaFoldDB" id="A0A2N0VGB1"/>
<evidence type="ECO:0000313" key="3">
    <source>
        <dbReference type="EMBL" id="PKD43200.1"/>
    </source>
</evidence>
<dbReference type="InterPro" id="IPR011250">
    <property type="entry name" value="OMP/PagP_B-barrel"/>
</dbReference>
<evidence type="ECO:0000259" key="2">
    <source>
        <dbReference type="Pfam" id="PF13568"/>
    </source>
</evidence>
<gene>
    <name evidence="3" type="ORF">CWD77_11325</name>
</gene>
<organism evidence="3 4">
    <name type="scientific">Rhodohalobacter barkolensis</name>
    <dbReference type="NCBI Taxonomy" id="2053187"/>
    <lineage>
        <taxon>Bacteria</taxon>
        <taxon>Pseudomonadati</taxon>
        <taxon>Balneolota</taxon>
        <taxon>Balneolia</taxon>
        <taxon>Balneolales</taxon>
        <taxon>Balneolaceae</taxon>
        <taxon>Rhodohalobacter</taxon>
    </lineage>
</organism>
<dbReference type="Proteomes" id="UP000233398">
    <property type="component" value="Unassembled WGS sequence"/>
</dbReference>
<feature type="domain" description="Outer membrane protein beta-barrel" evidence="2">
    <location>
        <begin position="25"/>
        <end position="187"/>
    </location>
</feature>
<dbReference type="InterPro" id="IPR025665">
    <property type="entry name" value="Beta-barrel_OMP_2"/>
</dbReference>
<dbReference type="OrthoDB" id="947434at2"/>